<feature type="domain" description="PEHE" evidence="2">
    <location>
        <begin position="108"/>
        <end position="225"/>
    </location>
</feature>
<evidence type="ECO:0000313" key="3">
    <source>
        <dbReference type="EMBL" id="KAK0465546.1"/>
    </source>
</evidence>
<organism evidence="3 4">
    <name type="scientific">Armillaria tabescens</name>
    <name type="common">Ringless honey mushroom</name>
    <name type="synonym">Agaricus tabescens</name>
    <dbReference type="NCBI Taxonomy" id="1929756"/>
    <lineage>
        <taxon>Eukaryota</taxon>
        <taxon>Fungi</taxon>
        <taxon>Dikarya</taxon>
        <taxon>Basidiomycota</taxon>
        <taxon>Agaricomycotina</taxon>
        <taxon>Agaricomycetes</taxon>
        <taxon>Agaricomycetidae</taxon>
        <taxon>Agaricales</taxon>
        <taxon>Marasmiineae</taxon>
        <taxon>Physalacriaceae</taxon>
        <taxon>Desarmillaria</taxon>
    </lineage>
</organism>
<protein>
    <recommendedName>
        <fullName evidence="2">PEHE domain-containing protein</fullName>
    </recommendedName>
</protein>
<reference evidence="3" key="1">
    <citation type="submission" date="2023-06" db="EMBL/GenBank/DDBJ databases">
        <authorList>
            <consortium name="Lawrence Berkeley National Laboratory"/>
            <person name="Ahrendt S."/>
            <person name="Sahu N."/>
            <person name="Indic B."/>
            <person name="Wong-Bajracharya J."/>
            <person name="Merenyi Z."/>
            <person name="Ke H.-M."/>
            <person name="Monk M."/>
            <person name="Kocsube S."/>
            <person name="Drula E."/>
            <person name="Lipzen A."/>
            <person name="Balint B."/>
            <person name="Henrissat B."/>
            <person name="Andreopoulos B."/>
            <person name="Martin F.M."/>
            <person name="Harder C.B."/>
            <person name="Rigling D."/>
            <person name="Ford K.L."/>
            <person name="Foster G.D."/>
            <person name="Pangilinan J."/>
            <person name="Papanicolaou A."/>
            <person name="Barry K."/>
            <person name="LaButti K."/>
            <person name="Viragh M."/>
            <person name="Koriabine M."/>
            <person name="Yan M."/>
            <person name="Riley R."/>
            <person name="Champramary S."/>
            <person name="Plett K.L."/>
            <person name="Tsai I.J."/>
            <person name="Slot J."/>
            <person name="Sipos G."/>
            <person name="Plett J."/>
            <person name="Nagy L.G."/>
            <person name="Grigoriev I.V."/>
        </authorList>
    </citation>
    <scope>NUCLEOTIDE SEQUENCE</scope>
    <source>
        <strain evidence="3">CCBAS 213</strain>
    </source>
</reference>
<proteinExistence type="predicted"/>
<evidence type="ECO:0000256" key="1">
    <source>
        <dbReference type="SAM" id="MobiDB-lite"/>
    </source>
</evidence>
<dbReference type="RefSeq" id="XP_060336594.1">
    <property type="nucleotide sequence ID" value="XM_060479746.1"/>
</dbReference>
<feature type="compositionally biased region" description="Polar residues" evidence="1">
    <location>
        <begin position="403"/>
        <end position="413"/>
    </location>
</feature>
<feature type="compositionally biased region" description="Basic and acidic residues" evidence="1">
    <location>
        <begin position="128"/>
        <end position="141"/>
    </location>
</feature>
<evidence type="ECO:0000259" key="2">
    <source>
        <dbReference type="SMART" id="SM01300"/>
    </source>
</evidence>
<feature type="compositionally biased region" description="Pro residues" evidence="1">
    <location>
        <begin position="391"/>
        <end position="401"/>
    </location>
</feature>
<feature type="region of interest" description="Disordered" evidence="1">
    <location>
        <begin position="583"/>
        <end position="607"/>
    </location>
</feature>
<dbReference type="InterPro" id="IPR029184">
    <property type="entry name" value="Sas4_dom"/>
</dbReference>
<dbReference type="Proteomes" id="UP001175211">
    <property type="component" value="Unassembled WGS sequence"/>
</dbReference>
<comment type="caution">
    <text evidence="3">The sequence shown here is derived from an EMBL/GenBank/DDBJ whole genome shotgun (WGS) entry which is preliminary data.</text>
</comment>
<dbReference type="Gene3D" id="6.10.250.3170">
    <property type="match status" value="1"/>
</dbReference>
<feature type="compositionally biased region" description="Low complexity" evidence="1">
    <location>
        <begin position="378"/>
        <end position="390"/>
    </location>
</feature>
<dbReference type="Pfam" id="PF15460">
    <property type="entry name" value="SAS4"/>
    <property type="match status" value="1"/>
</dbReference>
<feature type="compositionally biased region" description="Low complexity" evidence="1">
    <location>
        <begin position="1"/>
        <end position="12"/>
    </location>
</feature>
<feature type="compositionally biased region" description="Acidic residues" evidence="1">
    <location>
        <begin position="259"/>
        <end position="271"/>
    </location>
</feature>
<dbReference type="GeneID" id="85363294"/>
<dbReference type="InterPro" id="IPR029332">
    <property type="entry name" value="PEHE_dom"/>
</dbReference>
<name>A0AA39NH50_ARMTA</name>
<dbReference type="EMBL" id="JAUEPS010000005">
    <property type="protein sequence ID" value="KAK0465546.1"/>
    <property type="molecule type" value="Genomic_DNA"/>
</dbReference>
<dbReference type="GO" id="GO:0000123">
    <property type="term" value="C:histone acetyltransferase complex"/>
    <property type="evidence" value="ECO:0007669"/>
    <property type="project" value="UniProtKB-ARBA"/>
</dbReference>
<gene>
    <name evidence="3" type="ORF">EV420DRAFT_1720034</name>
</gene>
<dbReference type="SMART" id="SM01300">
    <property type="entry name" value="PEHE"/>
    <property type="match status" value="1"/>
</dbReference>
<feature type="region of interest" description="Disordered" evidence="1">
    <location>
        <begin position="1"/>
        <end position="35"/>
    </location>
</feature>
<sequence>MASSPSTSAAASGRQTRQKRVNPSRSGKGCPGIGNCEADTLILDTQKRQLENEPLIPANTLFFMTTNLELLPKNSSSSDGQPMFNIHANERYFERPEVMQSYRLQQSIETPDFTELSQTHVGGRFRPRGSDDTTHDTSDTYYEKRHRKYETMEKRQRLREKEQLKYEQYKLKERIEQLRGMDAMAFLTLPADGFHINNPSLYKEGERRRREMLDTATTLEERYRILLPPDKKNYPKKRNKESQKKPPRPSVEVRVSEEYQTEWEENEVEEVENQHETEEAEMSLPKEVLYNEKPVTLTIKVPPRVSSTATTPAPTPPTMPAPSAKTKMEARSVLPINASPPFKAATPVKATPPLPKKRRKPDLIPSTPAGSPPPPRPTWSGTRPSPFLSSSPPPAVVPPSGPTAGSSSLSPVSITGPDEIPGSPVIPLFDDRATPTISNPEIATLDISINLRKKSRFMPPTGTGRRPRKRARQSYTYSAAHLVKESVSAPPRRSVTRVAEVATPASPAPSLTSVPKPKAPGFLLSAALKRNQNNPRGTIVRHYVAWGVKLGPERKGEEKEYEIPREIREESLVAAVMAKIEAQCPDVDEGPPEPVEGSGRHRAGAYS</sequence>
<keyword evidence="4" id="KW-1185">Reference proteome</keyword>
<evidence type="ECO:0000313" key="4">
    <source>
        <dbReference type="Proteomes" id="UP001175211"/>
    </source>
</evidence>
<accession>A0AA39NH50</accession>
<dbReference type="AlphaFoldDB" id="A0AA39NH50"/>
<feature type="region of interest" description="Disordered" evidence="1">
    <location>
        <begin position="226"/>
        <end position="438"/>
    </location>
</feature>
<feature type="region of interest" description="Disordered" evidence="1">
    <location>
        <begin position="120"/>
        <end position="141"/>
    </location>
</feature>